<accession>A0A5S4EW37</accession>
<protein>
    <submittedName>
        <fullName evidence="1">Uncharacterized protein</fullName>
    </submittedName>
</protein>
<evidence type="ECO:0000313" key="1">
    <source>
        <dbReference type="EMBL" id="TMR07824.1"/>
    </source>
</evidence>
<keyword evidence="2" id="KW-1185">Reference proteome</keyword>
<organism evidence="1 2">
    <name type="scientific">Nonomuraea turkmeniaca</name>
    <dbReference type="NCBI Taxonomy" id="103838"/>
    <lineage>
        <taxon>Bacteria</taxon>
        <taxon>Bacillati</taxon>
        <taxon>Actinomycetota</taxon>
        <taxon>Actinomycetes</taxon>
        <taxon>Streptosporangiales</taxon>
        <taxon>Streptosporangiaceae</taxon>
        <taxon>Nonomuraea</taxon>
    </lineage>
</organism>
<sequence>MLTGVAGRRKTGQDVAQRDILRERETAGAVDVGLIDLMPHRASLIADSTSGRPRDHYGLLATVDLARIDATRAASLYALRGKGTRPAKDRTRWASTAT</sequence>
<name>A0A5S4EW37_9ACTN</name>
<dbReference type="RefSeq" id="WP_138673715.1">
    <property type="nucleotide sequence ID" value="NZ_VCKY01000344.1"/>
</dbReference>
<comment type="caution">
    <text evidence="1">The sequence shown here is derived from an EMBL/GenBank/DDBJ whole genome shotgun (WGS) entry which is preliminary data.</text>
</comment>
<reference evidence="1 2" key="1">
    <citation type="submission" date="2019-05" db="EMBL/GenBank/DDBJ databases">
        <title>Draft genome sequence of Nonomuraea turkmeniaca DSM 43926.</title>
        <authorList>
            <person name="Saricaoglu S."/>
            <person name="Isik K."/>
        </authorList>
    </citation>
    <scope>NUCLEOTIDE SEQUENCE [LARGE SCALE GENOMIC DNA]</scope>
    <source>
        <strain evidence="1 2">DSM 43926</strain>
    </source>
</reference>
<dbReference type="EMBL" id="VCKY01000344">
    <property type="protein sequence ID" value="TMR07824.1"/>
    <property type="molecule type" value="Genomic_DNA"/>
</dbReference>
<dbReference type="AlphaFoldDB" id="A0A5S4EW37"/>
<evidence type="ECO:0000313" key="2">
    <source>
        <dbReference type="Proteomes" id="UP000309128"/>
    </source>
</evidence>
<dbReference type="Proteomes" id="UP000309128">
    <property type="component" value="Unassembled WGS sequence"/>
</dbReference>
<proteinExistence type="predicted"/>
<gene>
    <name evidence="1" type="ORF">ETD86_50365</name>
</gene>